<name>A0A243WJI2_9BACT</name>
<dbReference type="Proteomes" id="UP000194873">
    <property type="component" value="Unassembled WGS sequence"/>
</dbReference>
<protein>
    <submittedName>
        <fullName evidence="1">Uncharacterized protein</fullName>
    </submittedName>
</protein>
<accession>A0A243WJI2</accession>
<gene>
    <name evidence="1" type="ORF">BXP70_01875</name>
</gene>
<keyword evidence="2" id="KW-1185">Reference proteome</keyword>
<evidence type="ECO:0000313" key="1">
    <source>
        <dbReference type="EMBL" id="OUJ76048.1"/>
    </source>
</evidence>
<organism evidence="1 2">
    <name type="scientific">Hymenobacter crusticola</name>
    <dbReference type="NCBI Taxonomy" id="1770526"/>
    <lineage>
        <taxon>Bacteria</taxon>
        <taxon>Pseudomonadati</taxon>
        <taxon>Bacteroidota</taxon>
        <taxon>Cytophagia</taxon>
        <taxon>Cytophagales</taxon>
        <taxon>Hymenobacteraceae</taxon>
        <taxon>Hymenobacter</taxon>
    </lineage>
</organism>
<comment type="caution">
    <text evidence="1">The sequence shown here is derived from an EMBL/GenBank/DDBJ whole genome shotgun (WGS) entry which is preliminary data.</text>
</comment>
<dbReference type="AlphaFoldDB" id="A0A243WJI2"/>
<evidence type="ECO:0000313" key="2">
    <source>
        <dbReference type="Proteomes" id="UP000194873"/>
    </source>
</evidence>
<proteinExistence type="predicted"/>
<reference evidence="1 2" key="1">
    <citation type="submission" date="2017-01" db="EMBL/GenBank/DDBJ databases">
        <title>A new Hymenobacter.</title>
        <authorList>
            <person name="Liang Y."/>
            <person name="Feng F."/>
        </authorList>
    </citation>
    <scope>NUCLEOTIDE SEQUENCE [LARGE SCALE GENOMIC DNA]</scope>
    <source>
        <strain evidence="1">MIMBbqt21</strain>
    </source>
</reference>
<sequence length="169" mass="19396">MACFVAACDSTPRERQEIVRQEARKLDTLADKAATKLRVAGRRTMQYDSAARIRKAQPLNAAAEATFTKELLGTYADLSTVTPDNVSAAYTQFMRQVRAKRRAWTQRDWDYADVIFKRLNERRRAIRLDVRTSDDLRVKALQAEYMALENGRDVKDIREAIRDKPAASR</sequence>
<dbReference type="EMBL" id="MTSE01000001">
    <property type="protein sequence ID" value="OUJ76048.1"/>
    <property type="molecule type" value="Genomic_DNA"/>
</dbReference>